<dbReference type="Gene3D" id="3.30.420.10">
    <property type="entry name" value="Ribonuclease H-like superfamily/Ribonuclease H"/>
    <property type="match status" value="1"/>
</dbReference>
<gene>
    <name evidence="1" type="ORF">ANN_22620</name>
</gene>
<keyword evidence="2" id="KW-1185">Reference proteome</keyword>
<reference evidence="1 2" key="1">
    <citation type="journal article" date="2022" name="Allergy">
        <title>Genome assembly and annotation of Periplaneta americana reveal a comprehensive cockroach allergen profile.</title>
        <authorList>
            <person name="Wang L."/>
            <person name="Xiong Q."/>
            <person name="Saelim N."/>
            <person name="Wang L."/>
            <person name="Nong W."/>
            <person name="Wan A.T."/>
            <person name="Shi M."/>
            <person name="Liu X."/>
            <person name="Cao Q."/>
            <person name="Hui J.H.L."/>
            <person name="Sookrung N."/>
            <person name="Leung T.F."/>
            <person name="Tungtrongchitr A."/>
            <person name="Tsui S.K.W."/>
        </authorList>
    </citation>
    <scope>NUCLEOTIDE SEQUENCE [LARGE SCALE GENOMIC DNA]</scope>
    <source>
        <strain evidence="1">PWHHKU_190912</strain>
    </source>
</reference>
<name>A0ABQ8S8M6_PERAM</name>
<organism evidence="1 2">
    <name type="scientific">Periplaneta americana</name>
    <name type="common">American cockroach</name>
    <name type="synonym">Blatta americana</name>
    <dbReference type="NCBI Taxonomy" id="6978"/>
    <lineage>
        <taxon>Eukaryota</taxon>
        <taxon>Metazoa</taxon>
        <taxon>Ecdysozoa</taxon>
        <taxon>Arthropoda</taxon>
        <taxon>Hexapoda</taxon>
        <taxon>Insecta</taxon>
        <taxon>Pterygota</taxon>
        <taxon>Neoptera</taxon>
        <taxon>Polyneoptera</taxon>
        <taxon>Dictyoptera</taxon>
        <taxon>Blattodea</taxon>
        <taxon>Blattoidea</taxon>
        <taxon>Blattidae</taxon>
        <taxon>Blattinae</taxon>
        <taxon>Periplaneta</taxon>
    </lineage>
</organism>
<sequence>MSVLFGDASKFPLVGQFQIGKALTCGYHFRASGGMIKKGGGKPRSVRTPENINAVRRSFHHSPKRSARKTPELFSYLIGVCVEFCSMICDFIHTRWSLFKNSFNNPRELHEKPLHKTVLLYGAQLQESGYLVLTSALQIDQVWFQQDGASSHTAQISLQVLRQIFPGRLISSRGDVRWLALSLDLAPCDFFLWGQLKAEVFKHRPRTLSDIRNAIQEEIGLIPQEMLVRVMQKFRSRIGQCIDSEGQHLRDTLFYDAVSTSLACEWDESENAGEMSPESSTDSYSAFAHIGLS</sequence>
<dbReference type="Proteomes" id="UP001148838">
    <property type="component" value="Unassembled WGS sequence"/>
</dbReference>
<evidence type="ECO:0000313" key="2">
    <source>
        <dbReference type="Proteomes" id="UP001148838"/>
    </source>
</evidence>
<dbReference type="PANTHER" id="PTHR47326">
    <property type="entry name" value="TRANSPOSABLE ELEMENT TC3 TRANSPOSASE-LIKE PROTEIN"/>
    <property type="match status" value="1"/>
</dbReference>
<proteinExistence type="predicted"/>
<protein>
    <submittedName>
        <fullName evidence="1">Uncharacterized protein</fullName>
    </submittedName>
</protein>
<dbReference type="EMBL" id="JAJSOF020000033">
    <property type="protein sequence ID" value="KAJ4430404.1"/>
    <property type="molecule type" value="Genomic_DNA"/>
</dbReference>
<comment type="caution">
    <text evidence="1">The sequence shown here is derived from an EMBL/GenBank/DDBJ whole genome shotgun (WGS) entry which is preliminary data.</text>
</comment>
<accession>A0ABQ8S8M6</accession>
<evidence type="ECO:0000313" key="1">
    <source>
        <dbReference type="EMBL" id="KAJ4430404.1"/>
    </source>
</evidence>
<dbReference type="PANTHER" id="PTHR47326:SF1">
    <property type="entry name" value="HTH PSQ-TYPE DOMAIN-CONTAINING PROTEIN"/>
    <property type="match status" value="1"/>
</dbReference>
<dbReference type="InterPro" id="IPR036397">
    <property type="entry name" value="RNaseH_sf"/>
</dbReference>